<dbReference type="Gene3D" id="3.40.50.300">
    <property type="entry name" value="P-loop containing nucleotide triphosphate hydrolases"/>
    <property type="match status" value="1"/>
</dbReference>
<keyword evidence="6" id="KW-1003">Cell membrane</keyword>
<dbReference type="InterPro" id="IPR027417">
    <property type="entry name" value="P-loop_NTPase"/>
</dbReference>
<feature type="transmembrane region" description="Helical" evidence="26">
    <location>
        <begin position="326"/>
        <end position="349"/>
    </location>
</feature>
<sequence>MLRNPIKRFISEWQNNYVKFFKGQETWNTTLEDFMSCEYNLANNRQILLSDSNYDCSDKSGEEMLEEAKRNLESLRFFGLTEYHDLNQKLFIKTFSGSFRFLKEFKVKNQTKADEFYYDLKMNNSDKILYKIEELNSLDMQLYEFAKDLFFKRLKSQIVKIDEVLSDKCELDIGVPQGSILGPLFFIIFINDLPNYLEEILSKLFADDTTLMFSSNNFDPLNDNLKKGIERLNEWCKYNQLYIKWDKTKIMFITSMRINRVNSILFQNNEIEVVEKFKLLGMEDKPILTQASYVSTDSLSQRPGSPNIPIYEPCSFFSKIKKRHILTLYSFFGFFFAYIFRANLSVAIVEMSKSQSELTVQENNTLHLPLNEWSPLLQGYILSSFFYGYIITQIPAAYFSNYYGGKNLFGFGVGISAFLCLLMPGAAYLGPKMLMFLRILQGLSQGFIYPSMHCLWSKWCPPNERSRLATFALSGSYIGSVAALSLGGLISIYLNWQAIFYIFGVLGLVWAIFWFFNIYESPSEHVAITIDEKTYIESTLSFNDYTNIPWANILKSAPVWAITIAHFAENWGFYTMLTEMPTFLADILNFEIDTAGLLSALPYLIMAKVLYSSGYLSDKLIDRKMEYTKVRKIFCCFGFIAQAIFMFAMTLTYNPTLLIIFVTLSIGFGGMPWSAFGVNHLDIGAGYANAIMSITNTFATLAGIISPTLTGYLIEGKIKSEWNAVFIISAVVFLLGAFFYYILGTGDVQYWAIGSKEFENPSSIYSNDISRHSTFSISEIVVNDQEHNKNNK</sequence>
<proteinExistence type="predicted"/>
<feature type="transmembrane region" description="Helical" evidence="26">
    <location>
        <begin position="498"/>
        <end position="516"/>
    </location>
</feature>
<dbReference type="GO" id="GO:0016323">
    <property type="term" value="C:basolateral plasma membrane"/>
    <property type="evidence" value="ECO:0007669"/>
    <property type="project" value="UniProtKB-SubCell"/>
</dbReference>
<dbReference type="GO" id="GO:0046942">
    <property type="term" value="P:carboxylic acid transport"/>
    <property type="evidence" value="ECO:0007669"/>
    <property type="project" value="UniProtKB-ARBA"/>
</dbReference>
<evidence type="ECO:0000256" key="3">
    <source>
        <dbReference type="ARBA" id="ARBA00004638"/>
    </source>
</evidence>
<comment type="subcellular location">
    <subcellularLocation>
        <location evidence="2">Basolateral cell membrane</location>
        <topology evidence="2">Multi-pass membrane protein</topology>
    </subcellularLocation>
    <subcellularLocation>
        <location evidence="3">Cytoplasmic vesicle</location>
        <location evidence="3">Secretory vesicle membrane</location>
        <topology evidence="3">Multi-pass membrane protein</topology>
    </subcellularLocation>
    <subcellularLocation>
        <location evidence="1">Cytoplasmic vesicle</location>
        <location evidence="1">Secretory vesicle</location>
        <location evidence="1">Synaptic vesicle membrane</location>
    </subcellularLocation>
    <subcellularLocation>
        <location evidence="4">Lysosome membrane</location>
    </subcellularLocation>
</comment>
<organism evidence="28 29">
    <name type="scientific">Brachionus calyciflorus</name>
    <dbReference type="NCBI Taxonomy" id="104777"/>
    <lineage>
        <taxon>Eukaryota</taxon>
        <taxon>Metazoa</taxon>
        <taxon>Spiralia</taxon>
        <taxon>Gnathifera</taxon>
        <taxon>Rotifera</taxon>
        <taxon>Eurotatoria</taxon>
        <taxon>Monogononta</taxon>
        <taxon>Pseudotrocha</taxon>
        <taxon>Ploima</taxon>
        <taxon>Brachionidae</taxon>
        <taxon>Brachionus</taxon>
    </lineage>
</organism>
<evidence type="ECO:0000256" key="9">
    <source>
        <dbReference type="ARBA" id="ARBA00022989"/>
    </source>
</evidence>
<keyword evidence="13" id="KW-0458">Lysosome</keyword>
<evidence type="ECO:0000256" key="6">
    <source>
        <dbReference type="ARBA" id="ARBA00022475"/>
    </source>
</evidence>
<evidence type="ECO:0000256" key="16">
    <source>
        <dbReference type="ARBA" id="ARBA00050554"/>
    </source>
</evidence>
<dbReference type="FunFam" id="1.20.1250.20:FF:000003">
    <property type="entry name" value="Solute carrier family 17 member 3"/>
    <property type="match status" value="1"/>
</dbReference>
<feature type="transmembrane region" description="Helical" evidence="26">
    <location>
        <begin position="468"/>
        <end position="492"/>
    </location>
</feature>
<evidence type="ECO:0000256" key="8">
    <source>
        <dbReference type="ARBA" id="ARBA00022847"/>
    </source>
</evidence>
<dbReference type="GO" id="GO:0030672">
    <property type="term" value="C:synaptic vesicle membrane"/>
    <property type="evidence" value="ECO:0007669"/>
    <property type="project" value="UniProtKB-SubCell"/>
</dbReference>
<keyword evidence="8" id="KW-0769">Symport</keyword>
<comment type="catalytic activity">
    <reaction evidence="15">
        <text>2 nitrate(out) + H(+)(out) = 2 nitrate(in) + H(+)(in)</text>
        <dbReference type="Rhea" id="RHEA:71539"/>
        <dbReference type="ChEBI" id="CHEBI:15378"/>
        <dbReference type="ChEBI" id="CHEBI:17632"/>
    </reaction>
    <physiologicalReaction direction="left-to-right" evidence="15">
        <dbReference type="Rhea" id="RHEA:71540"/>
    </physiologicalReaction>
</comment>
<evidence type="ECO:0000256" key="17">
    <source>
        <dbReference type="ARBA" id="ARBA00050625"/>
    </source>
</evidence>
<evidence type="ECO:0000256" key="23">
    <source>
        <dbReference type="ARBA" id="ARBA00080244"/>
    </source>
</evidence>
<feature type="transmembrane region" description="Helical" evidence="26">
    <location>
        <begin position="377"/>
        <end position="396"/>
    </location>
</feature>
<evidence type="ECO:0000313" key="28">
    <source>
        <dbReference type="EMBL" id="CAF0792094.1"/>
    </source>
</evidence>
<evidence type="ECO:0000256" key="15">
    <source>
        <dbReference type="ARBA" id="ARBA00050101"/>
    </source>
</evidence>
<evidence type="ECO:0000259" key="27">
    <source>
        <dbReference type="PROSITE" id="PS50850"/>
    </source>
</evidence>
<evidence type="ECO:0000256" key="13">
    <source>
        <dbReference type="ARBA" id="ARBA00023228"/>
    </source>
</evidence>
<protein>
    <recommendedName>
        <fullName evidence="22">Sialin</fullName>
    </recommendedName>
    <alternativeName>
        <fullName evidence="25">H(+)/nitrate cotransporter</fullName>
    </alternativeName>
    <alternativeName>
        <fullName evidence="23">H(+)/sialic acid cotransporter</fullName>
    </alternativeName>
    <alternativeName>
        <fullName evidence="24">Vesicular excitatory amino acid transporter</fullName>
    </alternativeName>
</protein>
<dbReference type="PANTHER" id="PTHR11662">
    <property type="entry name" value="SOLUTE CARRIER FAMILY 17"/>
    <property type="match status" value="1"/>
</dbReference>
<evidence type="ECO:0000256" key="24">
    <source>
        <dbReference type="ARBA" id="ARBA00081195"/>
    </source>
</evidence>
<dbReference type="SUPFAM" id="SSF103473">
    <property type="entry name" value="MFS general substrate transporter"/>
    <property type="match status" value="1"/>
</dbReference>
<evidence type="ECO:0000256" key="26">
    <source>
        <dbReference type="SAM" id="Phobius"/>
    </source>
</evidence>
<evidence type="ECO:0000256" key="1">
    <source>
        <dbReference type="ARBA" id="ARBA00004432"/>
    </source>
</evidence>
<evidence type="ECO:0000256" key="12">
    <source>
        <dbReference type="ARBA" id="ARBA00023180"/>
    </source>
</evidence>
<dbReference type="FunFam" id="1.20.1250.20:FF:000067">
    <property type="entry name" value="sialin isoform X2"/>
    <property type="match status" value="1"/>
</dbReference>
<evidence type="ECO:0000256" key="4">
    <source>
        <dbReference type="ARBA" id="ARBA00004656"/>
    </source>
</evidence>
<dbReference type="Gene3D" id="1.20.1250.20">
    <property type="entry name" value="MFS general substrate transporter like domains"/>
    <property type="match status" value="2"/>
</dbReference>
<evidence type="ECO:0000256" key="20">
    <source>
        <dbReference type="ARBA" id="ARBA00051612"/>
    </source>
</evidence>
<dbReference type="OrthoDB" id="2985014at2759"/>
<keyword evidence="5" id="KW-0813">Transport</keyword>
<comment type="catalytic activity">
    <reaction evidence="17">
        <text>N-acetylneuraminate(in) + H(+)(in) = N-acetylneuraminate(out) + H(+)(out)</text>
        <dbReference type="Rhea" id="RHEA:28987"/>
        <dbReference type="ChEBI" id="CHEBI:15378"/>
        <dbReference type="ChEBI" id="CHEBI:35418"/>
    </reaction>
    <physiologicalReaction direction="right-to-left" evidence="17">
        <dbReference type="Rhea" id="RHEA:28989"/>
    </physiologicalReaction>
</comment>
<comment type="catalytic activity">
    <reaction evidence="16">
        <text>L-aspartate(out) = L-aspartate(in)</text>
        <dbReference type="Rhea" id="RHEA:66332"/>
        <dbReference type="ChEBI" id="CHEBI:29991"/>
    </reaction>
    <physiologicalReaction direction="left-to-right" evidence="16">
        <dbReference type="Rhea" id="RHEA:66333"/>
    </physiologicalReaction>
</comment>
<accession>A0A813RZZ9</accession>
<feature type="transmembrane region" description="Helical" evidence="26">
    <location>
        <begin position="657"/>
        <end position="678"/>
    </location>
</feature>
<comment type="function">
    <text evidence="21">Receptor for CM101, a polysaccharide produced by group B Streptococcus with antipathoangiogenic properties.</text>
</comment>
<keyword evidence="7 26" id="KW-0812">Transmembrane</keyword>
<dbReference type="GO" id="GO:0006820">
    <property type="term" value="P:monoatomic anion transport"/>
    <property type="evidence" value="ECO:0007669"/>
    <property type="project" value="TreeGrafter"/>
</dbReference>
<evidence type="ECO:0000313" key="29">
    <source>
        <dbReference type="Proteomes" id="UP000663879"/>
    </source>
</evidence>
<dbReference type="InterPro" id="IPR000477">
    <property type="entry name" value="RT_dom"/>
</dbReference>
<dbReference type="GO" id="GO:0015293">
    <property type="term" value="F:symporter activity"/>
    <property type="evidence" value="ECO:0007669"/>
    <property type="project" value="UniProtKB-KW"/>
</dbReference>
<evidence type="ECO:0000256" key="11">
    <source>
        <dbReference type="ARBA" id="ARBA00023136"/>
    </source>
</evidence>
<evidence type="ECO:0000256" key="22">
    <source>
        <dbReference type="ARBA" id="ARBA00069713"/>
    </source>
</evidence>
<keyword evidence="11 26" id="KW-0472">Membrane</keyword>
<feature type="transmembrane region" description="Helical" evidence="26">
    <location>
        <begin position="722"/>
        <end position="743"/>
    </location>
</feature>
<comment type="caution">
    <text evidence="28">The sequence shown here is derived from an EMBL/GenBank/DDBJ whole genome shotgun (WGS) entry which is preliminary data.</text>
</comment>
<evidence type="ECO:0000256" key="5">
    <source>
        <dbReference type="ARBA" id="ARBA00022448"/>
    </source>
</evidence>
<dbReference type="Proteomes" id="UP000663879">
    <property type="component" value="Unassembled WGS sequence"/>
</dbReference>
<evidence type="ECO:0000256" key="21">
    <source>
        <dbReference type="ARBA" id="ARBA00056891"/>
    </source>
</evidence>
<keyword evidence="14" id="KW-0968">Cytoplasmic vesicle</keyword>
<dbReference type="InterPro" id="IPR036259">
    <property type="entry name" value="MFS_trans_sf"/>
</dbReference>
<keyword evidence="12" id="KW-0325">Glycoprotein</keyword>
<comment type="catalytic activity">
    <reaction evidence="19">
        <text>L-glutamate(out) = L-glutamate(in)</text>
        <dbReference type="Rhea" id="RHEA:66336"/>
        <dbReference type="ChEBI" id="CHEBI:29985"/>
    </reaction>
    <physiologicalReaction direction="left-to-right" evidence="19">
        <dbReference type="Rhea" id="RHEA:66337"/>
    </physiologicalReaction>
</comment>
<dbReference type="CDD" id="cd17318">
    <property type="entry name" value="MFS_SLC17"/>
    <property type="match status" value="1"/>
</dbReference>
<feature type="domain" description="Major facilitator superfamily (MFS) profile" evidence="27">
    <location>
        <begin position="326"/>
        <end position="748"/>
    </location>
</feature>
<dbReference type="InterPro" id="IPR020846">
    <property type="entry name" value="MFS_dom"/>
</dbReference>
<dbReference type="InterPro" id="IPR050382">
    <property type="entry name" value="MFS_Na/Anion_cotransporter"/>
</dbReference>
<evidence type="ECO:0000256" key="2">
    <source>
        <dbReference type="ARBA" id="ARBA00004554"/>
    </source>
</evidence>
<feature type="transmembrane region" description="Helical" evidence="26">
    <location>
        <begin position="633"/>
        <end position="651"/>
    </location>
</feature>
<dbReference type="GO" id="GO:0005765">
    <property type="term" value="C:lysosomal membrane"/>
    <property type="evidence" value="ECO:0007669"/>
    <property type="project" value="UniProtKB-SubCell"/>
</dbReference>
<evidence type="ECO:0000256" key="19">
    <source>
        <dbReference type="ARBA" id="ARBA00051447"/>
    </source>
</evidence>
<comment type="catalytic activity">
    <reaction evidence="20">
        <text>D-glucuronate(out) + H(+)(out) = D-glucuronate(in) + H(+)(in)</text>
        <dbReference type="Rhea" id="RHEA:72591"/>
        <dbReference type="ChEBI" id="CHEBI:15378"/>
        <dbReference type="ChEBI" id="CHEBI:58720"/>
    </reaction>
    <physiologicalReaction direction="left-to-right" evidence="20">
        <dbReference type="Rhea" id="RHEA:72592"/>
    </physiologicalReaction>
</comment>
<feature type="transmembrane region" description="Helical" evidence="26">
    <location>
        <begin position="690"/>
        <end position="710"/>
    </location>
</feature>
<dbReference type="EMBL" id="CAJNOC010000689">
    <property type="protein sequence ID" value="CAF0792094.1"/>
    <property type="molecule type" value="Genomic_DNA"/>
</dbReference>
<evidence type="ECO:0000256" key="10">
    <source>
        <dbReference type="ARBA" id="ARBA00023018"/>
    </source>
</evidence>
<evidence type="ECO:0000256" key="25">
    <source>
        <dbReference type="ARBA" id="ARBA00081925"/>
    </source>
</evidence>
<comment type="catalytic activity">
    <reaction evidence="18">
        <text>N-acetyl-L-aspartyl-L-glutamate(out) = N-acetyl-L-aspartyl-L-glutamate(in)</text>
        <dbReference type="Rhea" id="RHEA:72599"/>
        <dbReference type="ChEBI" id="CHEBI:76931"/>
    </reaction>
    <physiologicalReaction direction="left-to-right" evidence="18">
        <dbReference type="Rhea" id="RHEA:72600"/>
    </physiologicalReaction>
</comment>
<dbReference type="PROSITE" id="PS50850">
    <property type="entry name" value="MFS"/>
    <property type="match status" value="1"/>
</dbReference>
<evidence type="ECO:0000256" key="14">
    <source>
        <dbReference type="ARBA" id="ARBA00023329"/>
    </source>
</evidence>
<gene>
    <name evidence="28" type="ORF">OXX778_LOCUS6022</name>
</gene>
<dbReference type="Pfam" id="PF07690">
    <property type="entry name" value="MFS_1"/>
    <property type="match status" value="1"/>
</dbReference>
<dbReference type="PANTHER" id="PTHR11662:SF455">
    <property type="entry name" value="GH23975P"/>
    <property type="match status" value="1"/>
</dbReference>
<evidence type="ECO:0000256" key="18">
    <source>
        <dbReference type="ARBA" id="ARBA00051403"/>
    </source>
</evidence>
<feature type="transmembrane region" description="Helical" evidence="26">
    <location>
        <begin position="408"/>
        <end position="429"/>
    </location>
</feature>
<evidence type="ECO:0000256" key="7">
    <source>
        <dbReference type="ARBA" id="ARBA00022692"/>
    </source>
</evidence>
<reference evidence="28" key="1">
    <citation type="submission" date="2021-02" db="EMBL/GenBank/DDBJ databases">
        <authorList>
            <person name="Nowell W R."/>
        </authorList>
    </citation>
    <scope>NUCLEOTIDE SEQUENCE</scope>
    <source>
        <strain evidence="28">Ploen Becks lab</strain>
    </source>
</reference>
<name>A0A813RZZ9_9BILA</name>
<keyword evidence="10" id="KW-0770">Synapse</keyword>
<dbReference type="Pfam" id="PF00078">
    <property type="entry name" value="RVT_1"/>
    <property type="match status" value="1"/>
</dbReference>
<dbReference type="InterPro" id="IPR011701">
    <property type="entry name" value="MFS"/>
</dbReference>
<dbReference type="AlphaFoldDB" id="A0A813RZZ9"/>
<keyword evidence="29" id="KW-1185">Reference proteome</keyword>
<keyword evidence="9 26" id="KW-1133">Transmembrane helix</keyword>